<dbReference type="InterPro" id="IPR012337">
    <property type="entry name" value="RNaseH-like_sf"/>
</dbReference>
<organism evidence="2 3">
    <name type="scientific">Sesamum angolense</name>
    <dbReference type="NCBI Taxonomy" id="2727404"/>
    <lineage>
        <taxon>Eukaryota</taxon>
        <taxon>Viridiplantae</taxon>
        <taxon>Streptophyta</taxon>
        <taxon>Embryophyta</taxon>
        <taxon>Tracheophyta</taxon>
        <taxon>Spermatophyta</taxon>
        <taxon>Magnoliopsida</taxon>
        <taxon>eudicotyledons</taxon>
        <taxon>Gunneridae</taxon>
        <taxon>Pentapetalae</taxon>
        <taxon>asterids</taxon>
        <taxon>lamiids</taxon>
        <taxon>Lamiales</taxon>
        <taxon>Pedaliaceae</taxon>
        <taxon>Sesamum</taxon>
    </lineage>
</organism>
<evidence type="ECO:0000259" key="1">
    <source>
        <dbReference type="PROSITE" id="PS50994"/>
    </source>
</evidence>
<evidence type="ECO:0000313" key="2">
    <source>
        <dbReference type="EMBL" id="KAK4406447.1"/>
    </source>
</evidence>
<dbReference type="InterPro" id="IPR001584">
    <property type="entry name" value="Integrase_cat-core"/>
</dbReference>
<dbReference type="Gene3D" id="1.10.340.70">
    <property type="match status" value="1"/>
</dbReference>
<dbReference type="InterPro" id="IPR036397">
    <property type="entry name" value="RNaseH_sf"/>
</dbReference>
<evidence type="ECO:0000313" key="3">
    <source>
        <dbReference type="Proteomes" id="UP001289374"/>
    </source>
</evidence>
<comment type="caution">
    <text evidence="2">The sequence shown here is derived from an EMBL/GenBank/DDBJ whole genome shotgun (WGS) entry which is preliminary data.</text>
</comment>
<name>A0AAE1X6X1_9LAMI</name>
<accession>A0AAE1X6X1</accession>
<reference evidence="2" key="2">
    <citation type="journal article" date="2024" name="Plant">
        <title>Genomic evolution and insights into agronomic trait innovations of Sesamum species.</title>
        <authorList>
            <person name="Miao H."/>
            <person name="Wang L."/>
            <person name="Qu L."/>
            <person name="Liu H."/>
            <person name="Sun Y."/>
            <person name="Le M."/>
            <person name="Wang Q."/>
            <person name="Wei S."/>
            <person name="Zheng Y."/>
            <person name="Lin W."/>
            <person name="Duan Y."/>
            <person name="Cao H."/>
            <person name="Xiong S."/>
            <person name="Wang X."/>
            <person name="Wei L."/>
            <person name="Li C."/>
            <person name="Ma Q."/>
            <person name="Ju M."/>
            <person name="Zhao R."/>
            <person name="Li G."/>
            <person name="Mu C."/>
            <person name="Tian Q."/>
            <person name="Mei H."/>
            <person name="Zhang T."/>
            <person name="Gao T."/>
            <person name="Zhang H."/>
        </authorList>
    </citation>
    <scope>NUCLEOTIDE SEQUENCE</scope>
    <source>
        <strain evidence="2">K16</strain>
    </source>
</reference>
<feature type="domain" description="Integrase catalytic" evidence="1">
    <location>
        <begin position="61"/>
        <end position="126"/>
    </location>
</feature>
<dbReference type="Proteomes" id="UP001289374">
    <property type="component" value="Unassembled WGS sequence"/>
</dbReference>
<dbReference type="Pfam" id="PF17921">
    <property type="entry name" value="Integrase_H2C2"/>
    <property type="match status" value="1"/>
</dbReference>
<dbReference type="GO" id="GO:0003676">
    <property type="term" value="F:nucleic acid binding"/>
    <property type="evidence" value="ECO:0007669"/>
    <property type="project" value="InterPro"/>
</dbReference>
<keyword evidence="3" id="KW-1185">Reference proteome</keyword>
<dbReference type="PANTHER" id="PTHR47266">
    <property type="entry name" value="ENDONUCLEASE-RELATED"/>
    <property type="match status" value="1"/>
</dbReference>
<dbReference type="GO" id="GO:0015074">
    <property type="term" value="P:DNA integration"/>
    <property type="evidence" value="ECO:0007669"/>
    <property type="project" value="InterPro"/>
</dbReference>
<dbReference type="PROSITE" id="PS50994">
    <property type="entry name" value="INTEGRASE"/>
    <property type="match status" value="1"/>
</dbReference>
<reference evidence="2" key="1">
    <citation type="submission" date="2020-06" db="EMBL/GenBank/DDBJ databases">
        <authorList>
            <person name="Li T."/>
            <person name="Hu X."/>
            <person name="Zhang T."/>
            <person name="Song X."/>
            <person name="Zhang H."/>
            <person name="Dai N."/>
            <person name="Sheng W."/>
            <person name="Hou X."/>
            <person name="Wei L."/>
        </authorList>
    </citation>
    <scope>NUCLEOTIDE SEQUENCE</scope>
    <source>
        <strain evidence="2">K16</strain>
        <tissue evidence="2">Leaf</tissue>
    </source>
</reference>
<protein>
    <recommendedName>
        <fullName evidence="1">Integrase catalytic domain-containing protein</fullName>
    </recommendedName>
</protein>
<dbReference type="Gene3D" id="3.30.420.10">
    <property type="entry name" value="Ribonuclease H-like superfamily/Ribonuclease H"/>
    <property type="match status" value="1"/>
</dbReference>
<proteinExistence type="predicted"/>
<dbReference type="AlphaFoldDB" id="A0AAE1X6X1"/>
<gene>
    <name evidence="2" type="ORF">Sango_0651200</name>
</gene>
<dbReference type="EMBL" id="JACGWL010000003">
    <property type="protein sequence ID" value="KAK4406447.1"/>
    <property type="molecule type" value="Genomic_DNA"/>
</dbReference>
<dbReference type="SUPFAM" id="SSF53098">
    <property type="entry name" value="Ribonuclease H-like"/>
    <property type="match status" value="1"/>
</dbReference>
<sequence length="126" mass="14388">MHSGCYGAHAGTWMLTNKALRAGYFWPTMKQNARQLVDKCERCQKYFSLIHHPAETLTTMLSPCPSAQWGMDIVGPFPLALGQRKILLVAIDYFTRWVEAEPLARITEGEIRKFIWKNIICSFGLP</sequence>
<dbReference type="InterPro" id="IPR041588">
    <property type="entry name" value="Integrase_H2C2"/>
</dbReference>
<dbReference type="InterPro" id="IPR052160">
    <property type="entry name" value="Gypsy_RT_Integrase-like"/>
</dbReference>